<gene>
    <name evidence="1" type="ORF">OWV82_024940</name>
</gene>
<sequence length="434" mass="47167">MESNINFKNFSNEPPNNGSKLPGNIPLARQPSVYSLTFDEFQNAVGGVGKDFGSMNMDELLKNIWSAEETQSMLASSSSNPDGTNGLQRQGSLTLPRTLSQKTVDEVWKDISKEYSLKDASGGCQGQNNMPQRQQTLGEMTLEEFLVRAGVVREDIQLGGGAKVNNNNSVFFGDFARSSNNAGYGIGFQQMGKGASLMGNRNLESGNQIGIQASNLPLNVNGARMNQHPLAQQQNQQQQQPQQPQIFPKQPTMAYATQMPLQTSPGIKGGIVGMGDQAMSSSLIQGGALQGGGMGMVGLGAGPVGVTTGSPANQLSSDGIGKSNGDTSSVSPVPYMFNGGLRGRKFNGNVEKVVERRQRRMIKNRESAARSRARKQAYTMELEAEVAKLKEENQELRKKQAEMMEMQKNQVLEMMNMQEGSKKRCLRRTQTGPW</sequence>
<keyword evidence="2" id="KW-1185">Reference proteome</keyword>
<evidence type="ECO:0000313" key="2">
    <source>
        <dbReference type="Proteomes" id="UP001164539"/>
    </source>
</evidence>
<dbReference type="Proteomes" id="UP001164539">
    <property type="component" value="Chromosome 14"/>
</dbReference>
<dbReference type="EMBL" id="CM051407">
    <property type="protein sequence ID" value="KAJ4701747.1"/>
    <property type="molecule type" value="Genomic_DNA"/>
</dbReference>
<name>A0ACC1WRZ7_MELAZ</name>
<accession>A0ACC1WRZ7</accession>
<evidence type="ECO:0000313" key="1">
    <source>
        <dbReference type="EMBL" id="KAJ4701747.1"/>
    </source>
</evidence>
<reference evidence="1 2" key="1">
    <citation type="journal article" date="2023" name="Science">
        <title>Complex scaffold remodeling in plant triterpene biosynthesis.</title>
        <authorList>
            <person name="De La Pena R."/>
            <person name="Hodgson H."/>
            <person name="Liu J.C."/>
            <person name="Stephenson M.J."/>
            <person name="Martin A.C."/>
            <person name="Owen C."/>
            <person name="Harkess A."/>
            <person name="Leebens-Mack J."/>
            <person name="Jimenez L.E."/>
            <person name="Osbourn A."/>
            <person name="Sattely E.S."/>
        </authorList>
    </citation>
    <scope>NUCLEOTIDE SEQUENCE [LARGE SCALE GENOMIC DNA]</scope>
    <source>
        <strain evidence="2">cv. JPN11</strain>
        <tissue evidence="1">Leaf</tissue>
    </source>
</reference>
<protein>
    <submittedName>
        <fullName evidence="1">ABSCISIC ACID-INSENSITIVE 5-like protein 5</fullName>
    </submittedName>
</protein>
<organism evidence="1 2">
    <name type="scientific">Melia azedarach</name>
    <name type="common">Chinaberry tree</name>
    <dbReference type="NCBI Taxonomy" id="155640"/>
    <lineage>
        <taxon>Eukaryota</taxon>
        <taxon>Viridiplantae</taxon>
        <taxon>Streptophyta</taxon>
        <taxon>Embryophyta</taxon>
        <taxon>Tracheophyta</taxon>
        <taxon>Spermatophyta</taxon>
        <taxon>Magnoliopsida</taxon>
        <taxon>eudicotyledons</taxon>
        <taxon>Gunneridae</taxon>
        <taxon>Pentapetalae</taxon>
        <taxon>rosids</taxon>
        <taxon>malvids</taxon>
        <taxon>Sapindales</taxon>
        <taxon>Meliaceae</taxon>
        <taxon>Melia</taxon>
    </lineage>
</organism>
<proteinExistence type="predicted"/>
<comment type="caution">
    <text evidence="1">The sequence shown here is derived from an EMBL/GenBank/DDBJ whole genome shotgun (WGS) entry which is preliminary data.</text>
</comment>